<evidence type="ECO:0000256" key="5">
    <source>
        <dbReference type="ARBA" id="ARBA00022676"/>
    </source>
</evidence>
<accession>A0A9Q1D143</accession>
<dbReference type="InterPro" id="IPR040693">
    <property type="entry name" value="UGGT_TRXL_1"/>
</dbReference>
<dbReference type="PANTHER" id="PTHR11226">
    <property type="entry name" value="UDP-GLUCOSE GLYCOPROTEIN:GLUCOSYLTRANSFERASE"/>
    <property type="match status" value="1"/>
</dbReference>
<dbReference type="Pfam" id="PF18403">
    <property type="entry name" value="Thioredoxin_15"/>
    <property type="match status" value="1"/>
</dbReference>
<dbReference type="FunFam" id="3.90.550.10:FF:000004">
    <property type="entry name" value="UDP-glucose glycoprotein glucosyltransferase 1"/>
    <property type="match status" value="1"/>
</dbReference>
<sequence>MAPASKTGHLKMRCCLLLLVLPLTCYHAHAASKGVTTSLNAKWPITPLLLETSEFIAEDGEDKFWQFVDTVKELTVYKNGESIRSYYNLIIKKAGQFVTDLQSSLLKFSLSLRAFSPAVHAFQQIANDEPPPEGCSAFVSIHGQHTCSTKEVKKLLKAAAGRPKPYLYKMDHKYPGGNLTDLPVAILYAEIGTKKFNTFHKLLSEKAGERKLVYVLRHFVKEEKVGKMRLSGYGVELAIKSTEYKAVDDTKVKDSKAAPNAEEDEDDEVHGFLFKKLKKSHPALQKQLGELQRHLLESSNDMAPLKVWELQDLSFQAAARIMSEAKFDALKLLRDLSQNFPSKARSLTRVAVKQEMRREIEGNQKVLTETLGIQPGDAGLFINGIHVDLDVHNPFSILDMIRGEARVLEGLFSLGLKGEAQSRLLRLPVHPLDDGYALDIRHPAITWINDIETDPTYRSWPSSLQELLRATFPGVIRQIRRNLFSLVLFIDPAHEDTAELVRLAELFYTHKVPLRIGLVFVVSTDDKADGYVDAGVALFRVLSYVAEEYDFSQAFLSMVSVYSRVEAGEILSADTVAAYLKKKFPNANAAKVLGQESLYDERRKAGSMFYRKSGLGPLPVALFNGVPLSSEEMDPEELETILLQRIMDATNFFQRAAVLGQLSDETDVVDFLMDQPNVVPRINPLILSTDRKYLDFTASPVVNEWDDMNMFSYLDSKDKTVVVSANMKYLTKTDEEVVYGQTIWVIVDLETPAGRRLLANAVKHMKSSPNVRVGVIANPGSRPTEESTAIGRAIWASLLTQKSKDTFNFVQKLVKEETGQLLQQGTKIKDLLPEGMDQDSFEKKFNTLELGFLHSQELFCRDALKLQPGERAVVSNGRILGPFGEEEEFGAEDFHLLEKITLGTSAQKIKAQVKQMGAKGRQASDLVMKVDALLTAAPKGEPRRDVKFAKDEFSVLHLSEREEEVFYDVVALVDPLSREAQKMSTLLIVLSRVVNMNLRLFMNCRAKLSETPLKSFYRYVLESDVAFLGNNTLSPGPMAHFGDMPESPLLTLNMITPENWMVEAVRSSYDLDNIHLQEISSSVTAEYELEHVLLEGHCFDLSTGQPPRGLQFILGTRTAPLVQDTIVMANLGYFQLKANPGAWVLKLREGRSEEIYQILAHDGTDSQAETGDVIVVLNSFLSKIIKVRVQKRAEKMNEDLLSDSTENKGIWESITRVWNSVERSLAGGGSEEGQRKREDVLNIFSLASGHLYERFLRIMMLSVLKHTKTPVKFWFLKNYLSPSFKESIPHMAEAYGFSYELVQYKWPRWLHQQTEKQRIIWGYKILFLDVLFPLAVDKIIFVDADQIVRADLTQLRDLDLEGAPYGYTPFCDSRKEMDGYRFWKSGYWASHLGNRKYHISALYVVDLKKFRKIAAGDRLRGQYQALSQDPNSLSNLDQDLPNNMIHQVAIKSLPQEWLWCETWCNDASKATAKTIDLCNNPRTKEPKLTAAVRIVPEWAEYDRAVKRLLKTVQDENTAEVKGHSSPQKEGLRRDEL</sequence>
<dbReference type="Proteomes" id="UP001152803">
    <property type="component" value="Unassembled WGS sequence"/>
</dbReference>
<comment type="similarity">
    <text evidence="4">Belongs to the glycosyltransferase 8 family.</text>
</comment>
<feature type="domain" description="UGGT thioredoxin-like" evidence="17">
    <location>
        <begin position="439"/>
        <end position="686"/>
    </location>
</feature>
<dbReference type="SUPFAM" id="SSF53448">
    <property type="entry name" value="Nucleotide-diphospho-sugar transferases"/>
    <property type="match status" value="1"/>
</dbReference>
<evidence type="ECO:0000256" key="8">
    <source>
        <dbReference type="ARBA" id="ARBA00022824"/>
    </source>
</evidence>
<dbReference type="GO" id="GO:0036503">
    <property type="term" value="P:ERAD pathway"/>
    <property type="evidence" value="ECO:0007669"/>
    <property type="project" value="TreeGrafter"/>
</dbReference>
<keyword evidence="9" id="KW-0325">Glycoprotein</keyword>
<organism evidence="20 21">
    <name type="scientific">Conger conger</name>
    <name type="common">Conger eel</name>
    <name type="synonym">Muraena conger</name>
    <dbReference type="NCBI Taxonomy" id="82655"/>
    <lineage>
        <taxon>Eukaryota</taxon>
        <taxon>Metazoa</taxon>
        <taxon>Chordata</taxon>
        <taxon>Craniata</taxon>
        <taxon>Vertebrata</taxon>
        <taxon>Euteleostomi</taxon>
        <taxon>Actinopterygii</taxon>
        <taxon>Neopterygii</taxon>
        <taxon>Teleostei</taxon>
        <taxon>Anguilliformes</taxon>
        <taxon>Congridae</taxon>
        <taxon>Conger</taxon>
    </lineage>
</organism>
<evidence type="ECO:0000313" key="21">
    <source>
        <dbReference type="Proteomes" id="UP001152803"/>
    </source>
</evidence>
<comment type="cofactor">
    <cofactor evidence="1">
        <name>Ca(2+)</name>
        <dbReference type="ChEBI" id="CHEBI:29108"/>
    </cofactor>
</comment>
<evidence type="ECO:0000259" key="18">
    <source>
        <dbReference type="Pfam" id="PF18403"/>
    </source>
</evidence>
<evidence type="ECO:0000256" key="12">
    <source>
        <dbReference type="ARBA" id="ARBA00081614"/>
    </source>
</evidence>
<proteinExistence type="inferred from homology"/>
<comment type="subcellular location">
    <subcellularLocation>
        <location evidence="2">Endoplasmic reticulum lumen</location>
    </subcellularLocation>
</comment>
<evidence type="ECO:0000256" key="4">
    <source>
        <dbReference type="ARBA" id="ARBA00006351"/>
    </source>
</evidence>
<name>A0A9Q1D143_CONCO</name>
<dbReference type="InterPro" id="IPR029044">
    <property type="entry name" value="Nucleotide-diphossugar_trans"/>
</dbReference>
<dbReference type="InterPro" id="IPR009448">
    <property type="entry name" value="UDP-g_GGtrans"/>
</dbReference>
<comment type="function">
    <text evidence="10">Recognizes glycoproteins with minor folding defects. Reglucosylates single N-glycans near the misfolded part of the protein, thus providing quality control for protein folding in the endoplasmic reticulum. Reglucosylated proteins are recognized by calreticulin for recycling to the endoplasmic reticulum and refolding or degradation.</text>
</comment>
<dbReference type="GO" id="GO:0005788">
    <property type="term" value="C:endoplasmic reticulum lumen"/>
    <property type="evidence" value="ECO:0007669"/>
    <property type="project" value="UniProtKB-SubCell"/>
</dbReference>
<evidence type="ECO:0000256" key="7">
    <source>
        <dbReference type="ARBA" id="ARBA00022729"/>
    </source>
</evidence>
<gene>
    <name evidence="20" type="ORF">COCON_G00194890</name>
</gene>
<comment type="pathway">
    <text evidence="3">Protein modification; protein glycosylation.</text>
</comment>
<keyword evidence="7 14" id="KW-0732">Signal</keyword>
<evidence type="ECO:0000256" key="6">
    <source>
        <dbReference type="ARBA" id="ARBA00022679"/>
    </source>
</evidence>
<evidence type="ECO:0000256" key="13">
    <source>
        <dbReference type="SAM" id="MobiDB-lite"/>
    </source>
</evidence>
<reference evidence="20" key="1">
    <citation type="journal article" date="2023" name="Science">
        <title>Genome structures resolve the early diversification of teleost fishes.</title>
        <authorList>
            <person name="Parey E."/>
            <person name="Louis A."/>
            <person name="Montfort J."/>
            <person name="Bouchez O."/>
            <person name="Roques C."/>
            <person name="Iampietro C."/>
            <person name="Lluch J."/>
            <person name="Castinel A."/>
            <person name="Donnadieu C."/>
            <person name="Desvignes T."/>
            <person name="Floi Bucao C."/>
            <person name="Jouanno E."/>
            <person name="Wen M."/>
            <person name="Mejri S."/>
            <person name="Dirks R."/>
            <person name="Jansen H."/>
            <person name="Henkel C."/>
            <person name="Chen W.J."/>
            <person name="Zahm M."/>
            <person name="Cabau C."/>
            <person name="Klopp C."/>
            <person name="Thompson A.W."/>
            <person name="Robinson-Rechavi M."/>
            <person name="Braasch I."/>
            <person name="Lecointre G."/>
            <person name="Bobe J."/>
            <person name="Postlethwait J.H."/>
            <person name="Berthelot C."/>
            <person name="Roest Crollius H."/>
            <person name="Guiguen Y."/>
        </authorList>
    </citation>
    <scope>NUCLEOTIDE SEQUENCE</scope>
    <source>
        <strain evidence="20">Concon-B</strain>
    </source>
</reference>
<dbReference type="CDD" id="cd06432">
    <property type="entry name" value="GT8_HUGT1_C_like"/>
    <property type="match status" value="1"/>
</dbReference>
<dbReference type="GO" id="GO:0018279">
    <property type="term" value="P:protein N-linked glycosylation via asparagine"/>
    <property type="evidence" value="ECO:0007669"/>
    <property type="project" value="TreeGrafter"/>
</dbReference>
<evidence type="ECO:0000259" key="15">
    <source>
        <dbReference type="Pfam" id="PF18400"/>
    </source>
</evidence>
<keyword evidence="8" id="KW-0256">Endoplasmic reticulum</keyword>
<keyword evidence="21" id="KW-1185">Reference proteome</keyword>
<dbReference type="Pfam" id="PF06427">
    <property type="entry name" value="UDP-g_GGTase"/>
    <property type="match status" value="1"/>
</dbReference>
<dbReference type="PANTHER" id="PTHR11226:SF1">
    <property type="entry name" value="UDP-GLUCOSE:GLYCOPROTEIN GLUCOSYLTRANSFERASE 2"/>
    <property type="match status" value="1"/>
</dbReference>
<evidence type="ECO:0000256" key="11">
    <source>
        <dbReference type="ARBA" id="ARBA00048456"/>
    </source>
</evidence>
<evidence type="ECO:0000256" key="14">
    <source>
        <dbReference type="SAM" id="SignalP"/>
    </source>
</evidence>
<evidence type="ECO:0000256" key="3">
    <source>
        <dbReference type="ARBA" id="ARBA00004922"/>
    </source>
</evidence>
<evidence type="ECO:0000256" key="2">
    <source>
        <dbReference type="ARBA" id="ARBA00004319"/>
    </source>
</evidence>
<keyword evidence="5" id="KW-0328">Glycosyltransferase</keyword>
<protein>
    <recommendedName>
        <fullName evidence="12">UDP-glucose ceramide glucosyltransferase-like 1</fullName>
    </recommendedName>
</protein>
<feature type="domain" description="UGGT thioredoxin-like" evidence="16">
    <location>
        <begin position="298"/>
        <end position="425"/>
    </location>
</feature>
<feature type="domain" description="UGGT thioredoxin-like" evidence="15">
    <location>
        <begin position="46"/>
        <end position="224"/>
    </location>
</feature>
<dbReference type="EMBL" id="JAFJMO010000015">
    <property type="protein sequence ID" value="KAJ8255625.1"/>
    <property type="molecule type" value="Genomic_DNA"/>
</dbReference>
<dbReference type="Pfam" id="PF18402">
    <property type="entry name" value="Thioredoxin_14"/>
    <property type="match status" value="1"/>
</dbReference>
<dbReference type="InterPro" id="IPR040497">
    <property type="entry name" value="Glyco_transf_24"/>
</dbReference>
<evidence type="ECO:0000256" key="9">
    <source>
        <dbReference type="ARBA" id="ARBA00023180"/>
    </source>
</evidence>
<keyword evidence="6" id="KW-0808">Transferase</keyword>
<evidence type="ECO:0000313" key="20">
    <source>
        <dbReference type="EMBL" id="KAJ8255625.1"/>
    </source>
</evidence>
<feature type="chain" id="PRO_5040150823" description="UDP-glucose ceramide glucosyltransferase-like 1" evidence="14">
    <location>
        <begin position="31"/>
        <end position="1536"/>
    </location>
</feature>
<dbReference type="InterPro" id="IPR040692">
    <property type="entry name" value="UGGT_TRXL_3"/>
</dbReference>
<comment type="catalytic activity">
    <reaction evidence="11">
        <text>N(4)-(alpha-D-Man-(1-&gt;2)-alpha-D-Man-(1-&gt;2)-alpha-D-Man-(1-&gt;3)-[alpha-D-Man-(1-&gt;2)-alpha-D-Man-(1-&gt;3)-[alpha-D-Man-(1-&gt;2)-alpha-D-Man-(1-&gt;6)]-alpha-D-Man-(1-&gt;6)]-beta-D-Man-(1-&gt;4)-beta-D-GlcNAc-(1-&gt;4)-beta-D-GlcNAc)-L-asparaginyl-[protein] (N-glucan mannose isomer 9A1,2,3B1,2,3) + UDP-alpha-D-glucose = N(4)-(alpha-D-Glc-(1-&gt;3)-alpha-D-Man-(1-&gt;2)-alpha-D-Man-(1-&gt;2)-alpha-D-Man-(1-&gt;3)-[alpha-D-Man-(1-&gt;2)-alpha-D-Man-(1-&gt;3)-[alpha-D-Man-(1-&gt;2)-alpha-D-Man-(1-&gt;6)]-alpha-D-Man-(1-&gt;6)]-beta-D-Man-(1-&gt;4)-beta-D-GlcNAc-(1-&gt;4)-beta-D-GlcNAc)-L-asparaginyl-[protein] + UDP + H(+)</text>
        <dbReference type="Rhea" id="RHEA:61304"/>
        <dbReference type="Rhea" id="RHEA-COMP:14356"/>
        <dbReference type="Rhea" id="RHEA-COMP:14357"/>
        <dbReference type="ChEBI" id="CHEBI:15378"/>
        <dbReference type="ChEBI" id="CHEBI:58223"/>
        <dbReference type="ChEBI" id="CHEBI:58885"/>
        <dbReference type="ChEBI" id="CHEBI:59080"/>
        <dbReference type="ChEBI" id="CHEBI:139493"/>
    </reaction>
</comment>
<dbReference type="OrthoDB" id="27683at2759"/>
<feature type="domain" description="Glucosyltransferase 24 catalytic" evidence="19">
    <location>
        <begin position="1241"/>
        <end position="1507"/>
    </location>
</feature>
<dbReference type="Gene3D" id="3.90.550.10">
    <property type="entry name" value="Spore Coat Polysaccharide Biosynthesis Protein SpsA, Chain A"/>
    <property type="match status" value="1"/>
</dbReference>
<evidence type="ECO:0000259" key="17">
    <source>
        <dbReference type="Pfam" id="PF18402"/>
    </source>
</evidence>
<dbReference type="Pfam" id="PF18401">
    <property type="entry name" value="Thioredoxin_13"/>
    <property type="match status" value="1"/>
</dbReference>
<dbReference type="GO" id="GO:0051082">
    <property type="term" value="F:unfolded protein binding"/>
    <property type="evidence" value="ECO:0007669"/>
    <property type="project" value="TreeGrafter"/>
</dbReference>
<evidence type="ECO:0000259" key="16">
    <source>
        <dbReference type="Pfam" id="PF18401"/>
    </source>
</evidence>
<dbReference type="Pfam" id="PF18404">
    <property type="entry name" value="Glyco_transf_24"/>
    <property type="match status" value="1"/>
</dbReference>
<comment type="caution">
    <text evidence="20">The sequence shown here is derived from an EMBL/GenBank/DDBJ whole genome shotgun (WGS) entry which is preliminary data.</text>
</comment>
<dbReference type="GO" id="GO:0003980">
    <property type="term" value="F:UDP-glucose:glycoprotein glucosyltransferase activity"/>
    <property type="evidence" value="ECO:0007669"/>
    <property type="project" value="InterPro"/>
</dbReference>
<feature type="domain" description="UDP-glucose:glycoprotein glucosyltransferase thioredoxin-like" evidence="18">
    <location>
        <begin position="717"/>
        <end position="934"/>
    </location>
</feature>
<dbReference type="Pfam" id="PF18400">
    <property type="entry name" value="Thioredoxin_12"/>
    <property type="match status" value="1"/>
</dbReference>
<evidence type="ECO:0000256" key="10">
    <source>
        <dbReference type="ARBA" id="ARBA00045874"/>
    </source>
</evidence>
<dbReference type="InterPro" id="IPR040694">
    <property type="entry name" value="UGGT_TRXL_2"/>
</dbReference>
<dbReference type="InterPro" id="IPR040525">
    <property type="entry name" value="UGGT_TRXL_4"/>
</dbReference>
<feature type="signal peptide" evidence="14">
    <location>
        <begin position="1"/>
        <end position="30"/>
    </location>
</feature>
<feature type="region of interest" description="Disordered" evidence="13">
    <location>
        <begin position="1514"/>
        <end position="1536"/>
    </location>
</feature>
<evidence type="ECO:0000256" key="1">
    <source>
        <dbReference type="ARBA" id="ARBA00001913"/>
    </source>
</evidence>
<evidence type="ECO:0000259" key="19">
    <source>
        <dbReference type="Pfam" id="PF18404"/>
    </source>
</evidence>